<proteinExistence type="predicted"/>
<sequence length="39" mass="4711">MMQKYLRSFHQGGYASYFDYLRTGYPTLRKVSSVRIAYR</sequence>
<dbReference type="AlphaFoldDB" id="A0A4U0P2E5"/>
<protein>
    <submittedName>
        <fullName evidence="1">Uncharacterized protein</fullName>
    </submittedName>
</protein>
<dbReference type="OrthoDB" id="9766256at2"/>
<dbReference type="Gene3D" id="1.25.40.390">
    <property type="match status" value="1"/>
</dbReference>
<keyword evidence="2" id="KW-1185">Reference proteome</keyword>
<gene>
    <name evidence="1" type="ORF">FAZ15_09755</name>
</gene>
<dbReference type="Proteomes" id="UP000306808">
    <property type="component" value="Unassembled WGS sequence"/>
</dbReference>
<organism evidence="1 2">
    <name type="scientific">Sphingobacterium olei</name>
    <dbReference type="NCBI Taxonomy" id="2571155"/>
    <lineage>
        <taxon>Bacteria</taxon>
        <taxon>Pseudomonadati</taxon>
        <taxon>Bacteroidota</taxon>
        <taxon>Sphingobacteriia</taxon>
        <taxon>Sphingobacteriales</taxon>
        <taxon>Sphingobacteriaceae</taxon>
        <taxon>Sphingobacterium</taxon>
    </lineage>
</organism>
<evidence type="ECO:0000313" key="1">
    <source>
        <dbReference type="EMBL" id="TJZ61467.1"/>
    </source>
</evidence>
<reference evidence="1 2" key="1">
    <citation type="submission" date="2019-04" db="EMBL/GenBank/DDBJ databases">
        <title>Sphingobacterium olei sp. nov., isolated from oil-contaminated soil.</title>
        <authorList>
            <person name="Liu B."/>
        </authorList>
    </citation>
    <scope>NUCLEOTIDE SEQUENCE [LARGE SCALE GENOMIC DNA]</scope>
    <source>
        <strain evidence="1 2">HAL-9</strain>
    </source>
</reference>
<accession>A0A4U0P2E5</accession>
<evidence type="ECO:0000313" key="2">
    <source>
        <dbReference type="Proteomes" id="UP000306808"/>
    </source>
</evidence>
<comment type="caution">
    <text evidence="1">The sequence shown here is derived from an EMBL/GenBank/DDBJ whole genome shotgun (WGS) entry which is preliminary data.</text>
</comment>
<name>A0A4U0P2E5_9SPHI</name>
<dbReference type="EMBL" id="SUME01000003">
    <property type="protein sequence ID" value="TJZ61467.1"/>
    <property type="molecule type" value="Genomic_DNA"/>
</dbReference>